<proteinExistence type="predicted"/>
<name>A0AAD6V682_9AGAR</name>
<dbReference type="EMBL" id="JARJCW010000057">
    <property type="protein sequence ID" value="KAJ7201911.1"/>
    <property type="molecule type" value="Genomic_DNA"/>
</dbReference>
<accession>A0AAD6V682</accession>
<feature type="region of interest" description="Disordered" evidence="1">
    <location>
        <begin position="131"/>
        <end position="161"/>
    </location>
</feature>
<organism evidence="2 3">
    <name type="scientific">Mycena pura</name>
    <dbReference type="NCBI Taxonomy" id="153505"/>
    <lineage>
        <taxon>Eukaryota</taxon>
        <taxon>Fungi</taxon>
        <taxon>Dikarya</taxon>
        <taxon>Basidiomycota</taxon>
        <taxon>Agaricomycotina</taxon>
        <taxon>Agaricomycetes</taxon>
        <taxon>Agaricomycetidae</taxon>
        <taxon>Agaricales</taxon>
        <taxon>Marasmiineae</taxon>
        <taxon>Mycenaceae</taxon>
        <taxon>Mycena</taxon>
    </lineage>
</organism>
<gene>
    <name evidence="2" type="ORF">GGX14DRAFT_399867</name>
</gene>
<sequence>MAGPCHLTSGPHSLKWPLQGNGNHFHVFDKAGSFQSCCIPQAPNLNITHVNIFYGASGRLPSVAGYPVAYNNCRQWDSTPPRPASTINARQLGCTVQKTQVHCGRNMCAKRCITDNLREVAAGPVVSSEAALGSSVAQPRGRDAPGRSVADGGGVAGRPGSRWRRDAHEVIRCAGTEEGWHVGAPRLVRRQAMPSYAAGGPPGSCRAAAHRADGGHMFTMAAVSEFSPYILYRVHEQPLSVAGLWGRAAV</sequence>
<evidence type="ECO:0000256" key="1">
    <source>
        <dbReference type="SAM" id="MobiDB-lite"/>
    </source>
</evidence>
<keyword evidence="3" id="KW-1185">Reference proteome</keyword>
<reference evidence="2" key="1">
    <citation type="submission" date="2023-03" db="EMBL/GenBank/DDBJ databases">
        <title>Massive genome expansion in bonnet fungi (Mycena s.s.) driven by repeated elements and novel gene families across ecological guilds.</title>
        <authorList>
            <consortium name="Lawrence Berkeley National Laboratory"/>
            <person name="Harder C.B."/>
            <person name="Miyauchi S."/>
            <person name="Viragh M."/>
            <person name="Kuo A."/>
            <person name="Thoen E."/>
            <person name="Andreopoulos B."/>
            <person name="Lu D."/>
            <person name="Skrede I."/>
            <person name="Drula E."/>
            <person name="Henrissat B."/>
            <person name="Morin E."/>
            <person name="Kohler A."/>
            <person name="Barry K."/>
            <person name="LaButti K."/>
            <person name="Morin E."/>
            <person name="Salamov A."/>
            <person name="Lipzen A."/>
            <person name="Mereny Z."/>
            <person name="Hegedus B."/>
            <person name="Baldrian P."/>
            <person name="Stursova M."/>
            <person name="Weitz H."/>
            <person name="Taylor A."/>
            <person name="Grigoriev I.V."/>
            <person name="Nagy L.G."/>
            <person name="Martin F."/>
            <person name="Kauserud H."/>
        </authorList>
    </citation>
    <scope>NUCLEOTIDE SEQUENCE</scope>
    <source>
        <strain evidence="2">9144</strain>
    </source>
</reference>
<evidence type="ECO:0000313" key="2">
    <source>
        <dbReference type="EMBL" id="KAJ7201911.1"/>
    </source>
</evidence>
<comment type="caution">
    <text evidence="2">The sequence shown here is derived from an EMBL/GenBank/DDBJ whole genome shotgun (WGS) entry which is preliminary data.</text>
</comment>
<evidence type="ECO:0000313" key="3">
    <source>
        <dbReference type="Proteomes" id="UP001219525"/>
    </source>
</evidence>
<dbReference type="AlphaFoldDB" id="A0AAD6V682"/>
<dbReference type="Proteomes" id="UP001219525">
    <property type="component" value="Unassembled WGS sequence"/>
</dbReference>
<protein>
    <submittedName>
        <fullName evidence="2">Uncharacterized protein</fullName>
    </submittedName>
</protein>